<organism evidence="5">
    <name type="scientific">uncultured organism</name>
    <dbReference type="NCBI Taxonomy" id="155900"/>
    <lineage>
        <taxon>unclassified sequences</taxon>
        <taxon>environmental samples</taxon>
    </lineage>
</organism>
<dbReference type="SMART" id="SM00421">
    <property type="entry name" value="HTH_LUXR"/>
    <property type="match status" value="1"/>
</dbReference>
<keyword evidence="1" id="KW-0805">Transcription regulation</keyword>
<sequence>MATLTDRDDRMGATAFRAAGACVDAIGRPDFEDALLALLRRQTGIEQCMLFAYGHGDRMGCLLAANPRKPALAQRLARRYVGGGFRNDPNYPRLRQLLTRPTDDAAPEAMRTTAMPDAYRDEFFARPALVDKVSLRVPGEGVAYYLNLYRGRGEGAFTGDEVHEISALAPLLASLMRRHYSDGPPTEGPGTAESRLLETLSTRERELCTLLLRGHTLKSAAAAAGMNPGTAETYRRRAYHKLGVHSRAELARRCHPHPPAG</sequence>
<dbReference type="InterPro" id="IPR016032">
    <property type="entry name" value="Sig_transdc_resp-reg_C-effctor"/>
</dbReference>
<name>A0A5B8RF45_9ZZZZ</name>
<dbReference type="GO" id="GO:0006355">
    <property type="term" value="P:regulation of DNA-templated transcription"/>
    <property type="evidence" value="ECO:0007669"/>
    <property type="project" value="InterPro"/>
</dbReference>
<feature type="domain" description="HTH luxR-type" evidence="4">
    <location>
        <begin position="193"/>
        <end position="258"/>
    </location>
</feature>
<dbReference type="PANTHER" id="PTHR44688">
    <property type="entry name" value="DNA-BINDING TRANSCRIPTIONAL ACTIVATOR DEVR_DOSR"/>
    <property type="match status" value="1"/>
</dbReference>
<evidence type="ECO:0000256" key="2">
    <source>
        <dbReference type="ARBA" id="ARBA00023125"/>
    </source>
</evidence>
<evidence type="ECO:0000256" key="1">
    <source>
        <dbReference type="ARBA" id="ARBA00023015"/>
    </source>
</evidence>
<keyword evidence="3" id="KW-0804">Transcription</keyword>
<dbReference type="PANTHER" id="PTHR44688:SF16">
    <property type="entry name" value="DNA-BINDING TRANSCRIPTIONAL ACTIVATOR DEVR_DOSR"/>
    <property type="match status" value="1"/>
</dbReference>
<protein>
    <recommendedName>
        <fullName evidence="4">HTH luxR-type domain-containing protein</fullName>
    </recommendedName>
</protein>
<gene>
    <name evidence="5" type="ORF">KBTEX_02492</name>
</gene>
<dbReference type="AlphaFoldDB" id="A0A5B8RF45"/>
<accession>A0A5B8RF45</accession>
<dbReference type="EMBL" id="MN079128">
    <property type="protein sequence ID" value="QEA06162.1"/>
    <property type="molecule type" value="Genomic_DNA"/>
</dbReference>
<dbReference type="InterPro" id="IPR036388">
    <property type="entry name" value="WH-like_DNA-bd_sf"/>
</dbReference>
<dbReference type="Gene3D" id="1.10.10.10">
    <property type="entry name" value="Winged helix-like DNA-binding domain superfamily/Winged helix DNA-binding domain"/>
    <property type="match status" value="1"/>
</dbReference>
<dbReference type="GO" id="GO:0003677">
    <property type="term" value="F:DNA binding"/>
    <property type="evidence" value="ECO:0007669"/>
    <property type="project" value="UniProtKB-KW"/>
</dbReference>
<dbReference type="SUPFAM" id="SSF46894">
    <property type="entry name" value="C-terminal effector domain of the bipartite response regulators"/>
    <property type="match status" value="1"/>
</dbReference>
<dbReference type="CDD" id="cd06170">
    <property type="entry name" value="LuxR_C_like"/>
    <property type="match status" value="1"/>
</dbReference>
<evidence type="ECO:0000259" key="4">
    <source>
        <dbReference type="PROSITE" id="PS50043"/>
    </source>
</evidence>
<keyword evidence="2" id="KW-0238">DNA-binding</keyword>
<dbReference type="PROSITE" id="PS50043">
    <property type="entry name" value="HTH_LUXR_2"/>
    <property type="match status" value="1"/>
</dbReference>
<evidence type="ECO:0000313" key="5">
    <source>
        <dbReference type="EMBL" id="QEA06162.1"/>
    </source>
</evidence>
<dbReference type="Pfam" id="PF00196">
    <property type="entry name" value="GerE"/>
    <property type="match status" value="1"/>
</dbReference>
<evidence type="ECO:0000256" key="3">
    <source>
        <dbReference type="ARBA" id="ARBA00023163"/>
    </source>
</evidence>
<reference evidence="5" key="1">
    <citation type="submission" date="2019-06" db="EMBL/GenBank/DDBJ databases">
        <authorList>
            <person name="Murdoch R.W."/>
            <person name="Fathepure B."/>
        </authorList>
    </citation>
    <scope>NUCLEOTIDE SEQUENCE</scope>
</reference>
<dbReference type="InterPro" id="IPR000792">
    <property type="entry name" value="Tscrpt_reg_LuxR_C"/>
</dbReference>
<proteinExistence type="predicted"/>